<dbReference type="Gene3D" id="3.30.457.10">
    <property type="entry name" value="Copper amine oxidase-like, N-terminal domain"/>
    <property type="match status" value="1"/>
</dbReference>
<gene>
    <name evidence="3" type="ORF">ACFQ3W_03675</name>
</gene>
<feature type="signal peptide" evidence="1">
    <location>
        <begin position="1"/>
        <end position="30"/>
    </location>
</feature>
<name>A0ABW3RSD5_9BACL</name>
<dbReference type="PANTHER" id="PTHR35399">
    <property type="entry name" value="SLR8030 PROTEIN"/>
    <property type="match status" value="1"/>
</dbReference>
<dbReference type="InterPro" id="IPR008557">
    <property type="entry name" value="PhoX"/>
</dbReference>
<accession>A0ABW3RSD5</accession>
<reference evidence="4" key="1">
    <citation type="journal article" date="2019" name="Int. J. Syst. Evol. Microbiol.">
        <title>The Global Catalogue of Microorganisms (GCM) 10K type strain sequencing project: providing services to taxonomists for standard genome sequencing and annotation.</title>
        <authorList>
            <consortium name="The Broad Institute Genomics Platform"/>
            <consortium name="The Broad Institute Genome Sequencing Center for Infectious Disease"/>
            <person name="Wu L."/>
            <person name="Ma J."/>
        </authorList>
    </citation>
    <scope>NUCLEOTIDE SEQUENCE [LARGE SCALE GENOMIC DNA]</scope>
    <source>
        <strain evidence="4">CCUG 59189</strain>
    </source>
</reference>
<protein>
    <submittedName>
        <fullName evidence="3">Alkaline phosphatase PhoX</fullName>
    </submittedName>
</protein>
<dbReference type="Pfam" id="PF07833">
    <property type="entry name" value="Cu_amine_oxidN1"/>
    <property type="match status" value="1"/>
</dbReference>
<keyword evidence="4" id="KW-1185">Reference proteome</keyword>
<comment type="caution">
    <text evidence="3">The sequence shown here is derived from an EMBL/GenBank/DDBJ whole genome shotgun (WGS) entry which is preliminary data.</text>
</comment>
<organism evidence="3 4">
    <name type="scientific">Paenibacillus puldeungensis</name>
    <dbReference type="NCBI Taxonomy" id="696536"/>
    <lineage>
        <taxon>Bacteria</taxon>
        <taxon>Bacillati</taxon>
        <taxon>Bacillota</taxon>
        <taxon>Bacilli</taxon>
        <taxon>Bacillales</taxon>
        <taxon>Paenibacillaceae</taxon>
        <taxon>Paenibacillus</taxon>
    </lineage>
</organism>
<dbReference type="RefSeq" id="WP_379316719.1">
    <property type="nucleotide sequence ID" value="NZ_JBHTLM010000002.1"/>
</dbReference>
<dbReference type="Proteomes" id="UP001597262">
    <property type="component" value="Unassembled WGS sequence"/>
</dbReference>
<dbReference type="PANTHER" id="PTHR35399:SF2">
    <property type="entry name" value="DUF839 DOMAIN-CONTAINING PROTEIN"/>
    <property type="match status" value="1"/>
</dbReference>
<feature type="domain" description="Copper amine oxidase-like N-terminal" evidence="2">
    <location>
        <begin position="657"/>
        <end position="722"/>
    </location>
</feature>
<dbReference type="Pfam" id="PF05787">
    <property type="entry name" value="PhoX"/>
    <property type="match status" value="1"/>
</dbReference>
<evidence type="ECO:0000259" key="2">
    <source>
        <dbReference type="Pfam" id="PF07833"/>
    </source>
</evidence>
<evidence type="ECO:0000256" key="1">
    <source>
        <dbReference type="SAM" id="SignalP"/>
    </source>
</evidence>
<proteinExistence type="predicted"/>
<dbReference type="SUPFAM" id="SSF55383">
    <property type="entry name" value="Copper amine oxidase, domain N"/>
    <property type="match status" value="1"/>
</dbReference>
<keyword evidence="1" id="KW-0732">Signal</keyword>
<evidence type="ECO:0000313" key="4">
    <source>
        <dbReference type="Proteomes" id="UP001597262"/>
    </source>
</evidence>
<evidence type="ECO:0000313" key="3">
    <source>
        <dbReference type="EMBL" id="MFD1175398.1"/>
    </source>
</evidence>
<dbReference type="InterPro" id="IPR012854">
    <property type="entry name" value="Cu_amine_oxidase-like_N"/>
</dbReference>
<dbReference type="EMBL" id="JBHTLM010000002">
    <property type="protein sequence ID" value="MFD1175398.1"/>
    <property type="molecule type" value="Genomic_DNA"/>
</dbReference>
<sequence length="731" mass="78745">MRYKRKINKKWLAPILGFTLAFPSVLSAQAAVPPAHASVKSVEFVGMAAPTGAEQMAKVYTGASVKVTYSDNTVKTFPLTYKTLYKSTDSIGGTVAGVSIDAKGKPIMDTSVPNNPVPAVSDSPDSNSLFQVPGMTPTDLGGNPLSLVTHYEYITSNNAGKSAYGLVPASMSLTTLDQNKQTGELKPVTLKKVDFSGVDGLWIPCNGSLSPWNTHLGSEEYDADARAYEADHKQTYVDPFVQTYYQDTTKKGNPYAYNYIVEVSVDSKNNSTVQKHYSLGRFSHELAKVAPDSKTVYFGDDGGNTMLFMYVADQAKDLSAGTLYAAKWVQTSAANGGSANLQWIKLGHASDNEVKAFVDKGLKFSDLFETSDKAADGFKTIKTYPSGKVEYLKVKPGMEKAAAFLESRRYAAMLGATSEFNKMEGVTVNAKDKKAYIAMSYVEKSMEKDKKGTDPTDDIQVDKISAGVTYELALTDGQKDQSGDSINSAYVPQTMQGLVWGEDLATPDAKGNTAADDKVANPDNLSYSETLRTLFIGEDSGKHANNYLWAYNVDTHQLSRILSTPAGAEATGLQVVDDLNGFSYIMSNLQHPGDEMIVPEPLKTDVLNSINQNFDNRKAGMVGYIAGLPSAKQLEKEAPAVPVKGGNNHQSSTDSSLIVIKDEAKKAGAAISWKGPKKPIVVTKGSHKLVFTLGSKTATMDGAKVQLPATPGQVKGKIMFPSGTWNHFIGM</sequence>
<feature type="chain" id="PRO_5045221844" evidence="1">
    <location>
        <begin position="31"/>
        <end position="731"/>
    </location>
</feature>
<dbReference type="InterPro" id="IPR036582">
    <property type="entry name" value="Mao_N_sf"/>
</dbReference>